<dbReference type="PROSITE" id="PS00211">
    <property type="entry name" value="ABC_TRANSPORTER_1"/>
    <property type="match status" value="1"/>
</dbReference>
<keyword evidence="7 13" id="KW-0067">ATP-binding</keyword>
<evidence type="ECO:0000256" key="10">
    <source>
        <dbReference type="SAM" id="Phobius"/>
    </source>
</evidence>
<dbReference type="eggNOG" id="COG4988">
    <property type="taxonomic scope" value="Bacteria"/>
</dbReference>
<proteinExistence type="predicted"/>
<sequence>MSRSGNAQQRWLKQLSRTGSSWIRLSIALGLVSGLLLILQAHILASVIHDTLFADGSLMDQWGALALFLGALLLRALLSPIREWAGQQSSTRIRQSLRQQLLQKLAQLGPAYTSDERSGRLVSELMEQVEALDGFFARYLPQMSLAALLPLVFLAFVFPVNWAAGLIFLFTAPLIPLFMALVGIKAAEANRRNFEALSLLGAQFLDIVQGILTLKLFDRSREQADVVASGAEGFRVRTMQVLRLAFLSSAVLEFFASISIAVVAVYLGFSFLGHLDFGYWESPVTLYQGLFILLLAPEFYLPLRELGTHYHAKQEAVAAADRLNTLLDQDSLSLPSEGQGLDGAIKSIEISQAQLSYPGQTQPVWSDLNLKLVSGRLVALIGRSGSGKSSLLQALLGFRALDAGEIRVNGRLLSDVGTDAWLSRVAWVSQHTSLLPGTLRENLLFAAPEAGDQDLYAALEEANALEFVQRLPEGLDTRVGERGVGLSGGQIQRIGLARAFLKNAPVLLLDEPTANLDRDSEHLVLQALERLCQDRLVLMLTHRRASMLRADEIWRLEEGRLIAVEAEY</sequence>
<dbReference type="EMBL" id="FTMN01000003">
    <property type="protein sequence ID" value="SIQ28741.1"/>
    <property type="molecule type" value="Genomic_DNA"/>
</dbReference>
<dbReference type="InterPro" id="IPR011527">
    <property type="entry name" value="ABC1_TM_dom"/>
</dbReference>
<dbReference type="InterPro" id="IPR017871">
    <property type="entry name" value="ABC_transporter-like_CS"/>
</dbReference>
<feature type="transmembrane region" description="Helical" evidence="10">
    <location>
        <begin position="136"/>
        <end position="156"/>
    </location>
</feature>
<keyword evidence="3" id="KW-1003">Cell membrane</keyword>
<organism evidence="13 14">
    <name type="scientific">Marinobacterium stanieri</name>
    <dbReference type="NCBI Taxonomy" id="49186"/>
    <lineage>
        <taxon>Bacteria</taxon>
        <taxon>Pseudomonadati</taxon>
        <taxon>Pseudomonadota</taxon>
        <taxon>Gammaproteobacteria</taxon>
        <taxon>Oceanospirillales</taxon>
        <taxon>Oceanospirillaceae</taxon>
        <taxon>Marinobacterium</taxon>
    </lineage>
</organism>
<evidence type="ECO:0000256" key="5">
    <source>
        <dbReference type="ARBA" id="ARBA00022692"/>
    </source>
</evidence>
<evidence type="ECO:0000256" key="7">
    <source>
        <dbReference type="ARBA" id="ARBA00022840"/>
    </source>
</evidence>
<reference evidence="13 14" key="1">
    <citation type="submission" date="2017-01" db="EMBL/GenBank/DDBJ databases">
        <authorList>
            <person name="Mah S.A."/>
            <person name="Swanson W.J."/>
            <person name="Moy G.W."/>
            <person name="Vacquier V.D."/>
        </authorList>
    </citation>
    <scope>NUCLEOTIDE SEQUENCE [LARGE SCALE GENOMIC DNA]</scope>
    <source>
        <strain evidence="13 14">DSM 7027</strain>
    </source>
</reference>
<dbReference type="PROSITE" id="PS50893">
    <property type="entry name" value="ABC_TRANSPORTER_2"/>
    <property type="match status" value="1"/>
</dbReference>
<feature type="transmembrane region" description="Helical" evidence="10">
    <location>
        <begin position="244"/>
        <end position="272"/>
    </location>
</feature>
<dbReference type="PROSITE" id="PS50929">
    <property type="entry name" value="ABC_TM1F"/>
    <property type="match status" value="1"/>
</dbReference>
<evidence type="ECO:0000313" key="14">
    <source>
        <dbReference type="Proteomes" id="UP000186895"/>
    </source>
</evidence>
<evidence type="ECO:0000256" key="9">
    <source>
        <dbReference type="ARBA" id="ARBA00023136"/>
    </source>
</evidence>
<dbReference type="RefSeq" id="WP_076462514.1">
    <property type="nucleotide sequence ID" value="NZ_FTMN01000003.1"/>
</dbReference>
<protein>
    <submittedName>
        <fullName evidence="13">ATP-binding cassette, subfamily C, CydD</fullName>
    </submittedName>
</protein>
<dbReference type="GO" id="GO:0005886">
    <property type="term" value="C:plasma membrane"/>
    <property type="evidence" value="ECO:0007669"/>
    <property type="project" value="UniProtKB-SubCell"/>
</dbReference>
<evidence type="ECO:0000256" key="2">
    <source>
        <dbReference type="ARBA" id="ARBA00022448"/>
    </source>
</evidence>
<dbReference type="Proteomes" id="UP000186895">
    <property type="component" value="Unassembled WGS sequence"/>
</dbReference>
<keyword evidence="14" id="KW-1185">Reference proteome</keyword>
<dbReference type="InterPro" id="IPR039421">
    <property type="entry name" value="Type_1_exporter"/>
</dbReference>
<dbReference type="SMART" id="SM00382">
    <property type="entry name" value="AAA"/>
    <property type="match status" value="1"/>
</dbReference>
<dbReference type="GO" id="GO:0034040">
    <property type="term" value="F:ATPase-coupled lipid transmembrane transporter activity"/>
    <property type="evidence" value="ECO:0007669"/>
    <property type="project" value="TreeGrafter"/>
</dbReference>
<dbReference type="InterPro" id="IPR036640">
    <property type="entry name" value="ABC1_TM_sf"/>
</dbReference>
<dbReference type="Gene3D" id="1.20.1560.10">
    <property type="entry name" value="ABC transporter type 1, transmembrane domain"/>
    <property type="match status" value="1"/>
</dbReference>
<evidence type="ECO:0000313" key="13">
    <source>
        <dbReference type="EMBL" id="SIQ28741.1"/>
    </source>
</evidence>
<feature type="transmembrane region" description="Helical" evidence="10">
    <location>
        <begin position="61"/>
        <end position="78"/>
    </location>
</feature>
<dbReference type="SUPFAM" id="SSF52540">
    <property type="entry name" value="P-loop containing nucleoside triphosphate hydrolases"/>
    <property type="match status" value="1"/>
</dbReference>
<gene>
    <name evidence="13" type="ORF">SAMN05421647_103360</name>
</gene>
<dbReference type="GO" id="GO:0042883">
    <property type="term" value="P:cysteine transport"/>
    <property type="evidence" value="ECO:0007669"/>
    <property type="project" value="InterPro"/>
</dbReference>
<name>A0A1N6RIS9_9GAMM</name>
<feature type="transmembrane region" description="Helical" evidence="10">
    <location>
        <begin position="21"/>
        <end position="41"/>
    </location>
</feature>
<comment type="subcellular location">
    <subcellularLocation>
        <location evidence="1">Cell inner membrane</location>
        <topology evidence="1">Multi-pass membrane protein</topology>
    </subcellularLocation>
</comment>
<dbReference type="GO" id="GO:0005524">
    <property type="term" value="F:ATP binding"/>
    <property type="evidence" value="ECO:0007669"/>
    <property type="project" value="UniProtKB-KW"/>
</dbReference>
<keyword evidence="8 10" id="KW-1133">Transmembrane helix</keyword>
<dbReference type="PANTHER" id="PTHR24221:SF261">
    <property type="entry name" value="GLUTATHIONE_L-CYSTEINE TRANSPORT SYSTEM ATP-BINDING_PERMEASE PROTEIN CYDD"/>
    <property type="match status" value="1"/>
</dbReference>
<dbReference type="InterPro" id="IPR027417">
    <property type="entry name" value="P-loop_NTPase"/>
</dbReference>
<dbReference type="STRING" id="49186.SAMN05421647_103360"/>
<dbReference type="InterPro" id="IPR003439">
    <property type="entry name" value="ABC_transporter-like_ATP-bd"/>
</dbReference>
<dbReference type="NCBIfam" id="TIGR02857">
    <property type="entry name" value="CydD"/>
    <property type="match status" value="1"/>
</dbReference>
<dbReference type="SUPFAM" id="SSF90123">
    <property type="entry name" value="ABC transporter transmembrane region"/>
    <property type="match status" value="1"/>
</dbReference>
<keyword evidence="6" id="KW-0547">Nucleotide-binding</keyword>
<dbReference type="FunFam" id="1.20.1560.10:FF:000039">
    <property type="entry name" value="Cysteine/glutathione ABC transporter permease/ATP-binding protein CydD"/>
    <property type="match status" value="1"/>
</dbReference>
<feature type="transmembrane region" description="Helical" evidence="10">
    <location>
        <begin position="284"/>
        <end position="303"/>
    </location>
</feature>
<evidence type="ECO:0000256" key="8">
    <source>
        <dbReference type="ARBA" id="ARBA00022989"/>
    </source>
</evidence>
<dbReference type="InterPro" id="IPR003593">
    <property type="entry name" value="AAA+_ATPase"/>
</dbReference>
<feature type="transmembrane region" description="Helical" evidence="10">
    <location>
        <begin position="162"/>
        <end position="184"/>
    </location>
</feature>
<evidence type="ECO:0000256" key="6">
    <source>
        <dbReference type="ARBA" id="ARBA00022741"/>
    </source>
</evidence>
<evidence type="ECO:0000259" key="12">
    <source>
        <dbReference type="PROSITE" id="PS50929"/>
    </source>
</evidence>
<dbReference type="GO" id="GO:0016887">
    <property type="term" value="F:ATP hydrolysis activity"/>
    <property type="evidence" value="ECO:0007669"/>
    <property type="project" value="InterPro"/>
</dbReference>
<dbReference type="CDD" id="cd18584">
    <property type="entry name" value="ABC_6TM_AarD_CydD"/>
    <property type="match status" value="1"/>
</dbReference>
<keyword evidence="9 10" id="KW-0472">Membrane</keyword>
<dbReference type="Gene3D" id="3.40.50.300">
    <property type="entry name" value="P-loop containing nucleotide triphosphate hydrolases"/>
    <property type="match status" value="1"/>
</dbReference>
<dbReference type="Pfam" id="PF00664">
    <property type="entry name" value="ABC_membrane"/>
    <property type="match status" value="1"/>
</dbReference>
<feature type="domain" description="ABC transmembrane type-1" evidence="12">
    <location>
        <begin position="25"/>
        <end position="315"/>
    </location>
</feature>
<dbReference type="Pfam" id="PF00005">
    <property type="entry name" value="ABC_tran"/>
    <property type="match status" value="1"/>
</dbReference>
<dbReference type="GO" id="GO:0140359">
    <property type="term" value="F:ABC-type transporter activity"/>
    <property type="evidence" value="ECO:0007669"/>
    <property type="project" value="InterPro"/>
</dbReference>
<keyword evidence="2" id="KW-0813">Transport</keyword>
<evidence type="ECO:0000256" key="3">
    <source>
        <dbReference type="ARBA" id="ARBA00022475"/>
    </source>
</evidence>
<keyword evidence="5 10" id="KW-0812">Transmembrane</keyword>
<dbReference type="AlphaFoldDB" id="A0A1N6RIS9"/>
<evidence type="ECO:0000256" key="1">
    <source>
        <dbReference type="ARBA" id="ARBA00004429"/>
    </source>
</evidence>
<evidence type="ECO:0000256" key="4">
    <source>
        <dbReference type="ARBA" id="ARBA00022519"/>
    </source>
</evidence>
<evidence type="ECO:0000259" key="11">
    <source>
        <dbReference type="PROSITE" id="PS50893"/>
    </source>
</evidence>
<dbReference type="InterPro" id="IPR014216">
    <property type="entry name" value="ABC_transptr_CydD"/>
</dbReference>
<feature type="domain" description="ABC transporter" evidence="11">
    <location>
        <begin position="345"/>
        <end position="566"/>
    </location>
</feature>
<keyword evidence="4" id="KW-0997">Cell inner membrane</keyword>
<accession>A0A1N6RIS9</accession>
<dbReference type="PANTHER" id="PTHR24221">
    <property type="entry name" value="ATP-BINDING CASSETTE SUB-FAMILY B"/>
    <property type="match status" value="1"/>
</dbReference>